<comment type="caution">
    <text evidence="2">The sequence shown here is derived from an EMBL/GenBank/DDBJ whole genome shotgun (WGS) entry which is preliminary data.</text>
</comment>
<accession>A0A7J0FEM1</accession>
<feature type="compositionally biased region" description="Pro residues" evidence="1">
    <location>
        <begin position="90"/>
        <end position="115"/>
    </location>
</feature>
<dbReference type="Proteomes" id="UP000585474">
    <property type="component" value="Unassembled WGS sequence"/>
</dbReference>
<organism evidence="2 3">
    <name type="scientific">Actinidia rufa</name>
    <dbReference type="NCBI Taxonomy" id="165716"/>
    <lineage>
        <taxon>Eukaryota</taxon>
        <taxon>Viridiplantae</taxon>
        <taxon>Streptophyta</taxon>
        <taxon>Embryophyta</taxon>
        <taxon>Tracheophyta</taxon>
        <taxon>Spermatophyta</taxon>
        <taxon>Magnoliopsida</taxon>
        <taxon>eudicotyledons</taxon>
        <taxon>Gunneridae</taxon>
        <taxon>Pentapetalae</taxon>
        <taxon>asterids</taxon>
        <taxon>Ericales</taxon>
        <taxon>Actinidiaceae</taxon>
        <taxon>Actinidia</taxon>
    </lineage>
</organism>
<protein>
    <submittedName>
        <fullName evidence="2">Uncharacterized protein</fullName>
    </submittedName>
</protein>
<evidence type="ECO:0000313" key="2">
    <source>
        <dbReference type="EMBL" id="GFY96619.1"/>
    </source>
</evidence>
<reference evidence="2 3" key="1">
    <citation type="submission" date="2019-07" db="EMBL/GenBank/DDBJ databases">
        <title>De Novo Assembly of kiwifruit Actinidia rufa.</title>
        <authorList>
            <person name="Sugita-Konishi S."/>
            <person name="Sato K."/>
            <person name="Mori E."/>
            <person name="Abe Y."/>
            <person name="Kisaki G."/>
            <person name="Hamano K."/>
            <person name="Suezawa K."/>
            <person name="Otani M."/>
            <person name="Fukuda T."/>
            <person name="Manabe T."/>
            <person name="Gomi K."/>
            <person name="Tabuchi M."/>
            <person name="Akimitsu K."/>
            <person name="Kataoka I."/>
        </authorList>
    </citation>
    <scope>NUCLEOTIDE SEQUENCE [LARGE SCALE GENOMIC DNA]</scope>
    <source>
        <strain evidence="3">cv. Fuchu</strain>
    </source>
</reference>
<evidence type="ECO:0000313" key="3">
    <source>
        <dbReference type="Proteomes" id="UP000585474"/>
    </source>
</evidence>
<feature type="region of interest" description="Disordered" evidence="1">
    <location>
        <begin position="89"/>
        <end position="115"/>
    </location>
</feature>
<evidence type="ECO:0000256" key="1">
    <source>
        <dbReference type="SAM" id="MobiDB-lite"/>
    </source>
</evidence>
<dbReference type="AlphaFoldDB" id="A0A7J0FEM1"/>
<gene>
    <name evidence="2" type="ORF">Acr_11g0009250</name>
</gene>
<sequence length="115" mass="13201">MEEEVDVDTSAHAMEVEEYIEVPPTVDPNAQIPQIQWQDEENVHEVGHIHVEEPLGEIKQLQEEIIQTQQHTHQLAEIDAKLEDLWTHLVPPPPPPPFDPALAPPQPPFYRNPPY</sequence>
<proteinExistence type="predicted"/>
<keyword evidence="3" id="KW-1185">Reference proteome</keyword>
<name>A0A7J0FEM1_9ERIC</name>
<dbReference type="EMBL" id="BJWL01000011">
    <property type="protein sequence ID" value="GFY96619.1"/>
    <property type="molecule type" value="Genomic_DNA"/>
</dbReference>